<name>A6DRG1_9BACT</name>
<dbReference type="InterPro" id="IPR000792">
    <property type="entry name" value="Tscrpt_reg_LuxR_C"/>
</dbReference>
<comment type="similarity">
    <text evidence="1">Belongs to the sigma-70 factor family. ECF subfamily.</text>
</comment>
<dbReference type="GO" id="GO:0006352">
    <property type="term" value="P:DNA-templated transcription initiation"/>
    <property type="evidence" value="ECO:0007669"/>
    <property type="project" value="InterPro"/>
</dbReference>
<dbReference type="PANTHER" id="PTHR43133">
    <property type="entry name" value="RNA POLYMERASE ECF-TYPE SIGMA FACTO"/>
    <property type="match status" value="1"/>
</dbReference>
<dbReference type="InterPro" id="IPR013325">
    <property type="entry name" value="RNA_pol_sigma_r2"/>
</dbReference>
<evidence type="ECO:0000256" key="5">
    <source>
        <dbReference type="ARBA" id="ARBA00023163"/>
    </source>
</evidence>
<dbReference type="eggNOG" id="COG1595">
    <property type="taxonomic scope" value="Bacteria"/>
</dbReference>
<dbReference type="Gene3D" id="1.10.1740.10">
    <property type="match status" value="1"/>
</dbReference>
<keyword evidence="3" id="KW-0731">Sigma factor</keyword>
<sequence>MAFTTRKTIIEQIKAGDDIAWQDFEKAYRGLIILRGRDRSLDNSELPDLVQDVMLSLFKYESVFKYESSKGRFRDYLKQIIDRAAFKMIRKRSNDLRKIQAVSDRIKSMENYHDTMEKKWEDEWRAVIVDEALTKVRSEVNEATYEAFVMLMVDGISAELVADSLGISKESIYVAKHRVLKRLKYAVMNLEDT</sequence>
<dbReference type="Proteomes" id="UP000004947">
    <property type="component" value="Unassembled WGS sequence"/>
</dbReference>
<organism evidence="7 8">
    <name type="scientific">Lentisphaera araneosa HTCC2155</name>
    <dbReference type="NCBI Taxonomy" id="313628"/>
    <lineage>
        <taxon>Bacteria</taxon>
        <taxon>Pseudomonadati</taxon>
        <taxon>Lentisphaerota</taxon>
        <taxon>Lentisphaeria</taxon>
        <taxon>Lentisphaerales</taxon>
        <taxon>Lentisphaeraceae</taxon>
        <taxon>Lentisphaera</taxon>
    </lineage>
</organism>
<evidence type="ECO:0000256" key="2">
    <source>
        <dbReference type="ARBA" id="ARBA00023015"/>
    </source>
</evidence>
<dbReference type="InterPro" id="IPR039425">
    <property type="entry name" value="RNA_pol_sigma-70-like"/>
</dbReference>
<gene>
    <name evidence="7" type="ORF">LNTAR_15182</name>
</gene>
<dbReference type="InterPro" id="IPR036388">
    <property type="entry name" value="WH-like_DNA-bd_sf"/>
</dbReference>
<reference evidence="7 8" key="1">
    <citation type="journal article" date="2010" name="J. Bacteriol.">
        <title>Genome sequence of Lentisphaera araneosa HTCC2155T, the type species of the order Lentisphaerales in the phylum Lentisphaerae.</title>
        <authorList>
            <person name="Thrash J.C."/>
            <person name="Cho J.C."/>
            <person name="Vergin K.L."/>
            <person name="Morris R.M."/>
            <person name="Giovannoni S.J."/>
        </authorList>
    </citation>
    <scope>NUCLEOTIDE SEQUENCE [LARGE SCALE GENOMIC DNA]</scope>
    <source>
        <strain evidence="7 8">HTCC2155</strain>
    </source>
</reference>
<dbReference type="Gene3D" id="1.10.10.10">
    <property type="entry name" value="Winged helix-like DNA-binding domain superfamily/Winged helix DNA-binding domain"/>
    <property type="match status" value="1"/>
</dbReference>
<dbReference type="PROSITE" id="PS00622">
    <property type="entry name" value="HTH_LUXR_1"/>
    <property type="match status" value="1"/>
</dbReference>
<evidence type="ECO:0000256" key="1">
    <source>
        <dbReference type="ARBA" id="ARBA00010641"/>
    </source>
</evidence>
<dbReference type="InterPro" id="IPR013324">
    <property type="entry name" value="RNA_pol_sigma_r3/r4-like"/>
</dbReference>
<dbReference type="InterPro" id="IPR007627">
    <property type="entry name" value="RNA_pol_sigma70_r2"/>
</dbReference>
<keyword evidence="2" id="KW-0805">Transcription regulation</keyword>
<dbReference type="EMBL" id="ABCK01000024">
    <property type="protein sequence ID" value="EDM25771.1"/>
    <property type="molecule type" value="Genomic_DNA"/>
</dbReference>
<evidence type="ECO:0000313" key="8">
    <source>
        <dbReference type="Proteomes" id="UP000004947"/>
    </source>
</evidence>
<comment type="caution">
    <text evidence="7">The sequence shown here is derived from an EMBL/GenBank/DDBJ whole genome shotgun (WGS) entry which is preliminary data.</text>
</comment>
<keyword evidence="5" id="KW-0804">Transcription</keyword>
<dbReference type="InterPro" id="IPR014284">
    <property type="entry name" value="RNA_pol_sigma-70_dom"/>
</dbReference>
<dbReference type="GO" id="GO:0003677">
    <property type="term" value="F:DNA binding"/>
    <property type="evidence" value="ECO:0007669"/>
    <property type="project" value="UniProtKB-KW"/>
</dbReference>
<dbReference type="SUPFAM" id="SSF88659">
    <property type="entry name" value="Sigma3 and sigma4 domains of RNA polymerase sigma factors"/>
    <property type="match status" value="1"/>
</dbReference>
<keyword evidence="8" id="KW-1185">Reference proteome</keyword>
<dbReference type="SUPFAM" id="SSF88946">
    <property type="entry name" value="Sigma2 domain of RNA polymerase sigma factors"/>
    <property type="match status" value="1"/>
</dbReference>
<feature type="domain" description="HTH luxR-type" evidence="6">
    <location>
        <begin position="155"/>
        <end position="182"/>
    </location>
</feature>
<dbReference type="STRING" id="313628.LNTAR_15182"/>
<proteinExistence type="inferred from homology"/>
<dbReference type="RefSeq" id="WP_007280433.1">
    <property type="nucleotide sequence ID" value="NZ_ABCK01000024.1"/>
</dbReference>
<protein>
    <submittedName>
        <fullName evidence="7">Probable ECF sigma factor</fullName>
    </submittedName>
</protein>
<dbReference type="PANTHER" id="PTHR43133:SF8">
    <property type="entry name" value="RNA POLYMERASE SIGMA FACTOR HI_1459-RELATED"/>
    <property type="match status" value="1"/>
</dbReference>
<evidence type="ECO:0000256" key="4">
    <source>
        <dbReference type="ARBA" id="ARBA00023125"/>
    </source>
</evidence>
<accession>A6DRG1</accession>
<evidence type="ECO:0000259" key="6">
    <source>
        <dbReference type="PROSITE" id="PS00622"/>
    </source>
</evidence>
<evidence type="ECO:0000256" key="3">
    <source>
        <dbReference type="ARBA" id="ARBA00023082"/>
    </source>
</evidence>
<dbReference type="GO" id="GO:0016987">
    <property type="term" value="F:sigma factor activity"/>
    <property type="evidence" value="ECO:0007669"/>
    <property type="project" value="UniProtKB-KW"/>
</dbReference>
<dbReference type="Pfam" id="PF04542">
    <property type="entry name" value="Sigma70_r2"/>
    <property type="match status" value="1"/>
</dbReference>
<dbReference type="NCBIfam" id="TIGR02937">
    <property type="entry name" value="sigma70-ECF"/>
    <property type="match status" value="1"/>
</dbReference>
<evidence type="ECO:0000313" key="7">
    <source>
        <dbReference type="EMBL" id="EDM25771.1"/>
    </source>
</evidence>
<dbReference type="OrthoDB" id="9801359at2"/>
<dbReference type="AlphaFoldDB" id="A6DRG1"/>
<keyword evidence="4" id="KW-0238">DNA-binding</keyword>